<dbReference type="InterPro" id="IPR050109">
    <property type="entry name" value="HTH-type_TetR-like_transc_reg"/>
</dbReference>
<dbReference type="SUPFAM" id="SSF46689">
    <property type="entry name" value="Homeodomain-like"/>
    <property type="match status" value="1"/>
</dbReference>
<comment type="caution">
    <text evidence="6">The sequence shown here is derived from an EMBL/GenBank/DDBJ whole genome shotgun (WGS) entry which is preliminary data.</text>
</comment>
<name>A0ABV7TKC5_9RHOB</name>
<sequence>MGMSPGPRFDREAWLRAALKVLTQDGQAKLNVEKIAADLGVTKGSFYHHFRNRGDFVGSIVDFWADEFTSKPIKMLKASRRSPAGRLLQIMEAVNEGGLNLYDAAFRSWAAQDPSVAEVVRQVDIARHRTINDLFAGMGFEGDELRERTRIWLVFHSAQSTVHIPEDAAVTKETIMHRFRFFTGLDPDLLDLNSDQIPTS</sequence>
<keyword evidence="2 4" id="KW-0238">DNA-binding</keyword>
<evidence type="ECO:0000313" key="7">
    <source>
        <dbReference type="Proteomes" id="UP001595629"/>
    </source>
</evidence>
<evidence type="ECO:0000313" key="6">
    <source>
        <dbReference type="EMBL" id="MFC3614878.1"/>
    </source>
</evidence>
<dbReference type="Proteomes" id="UP001595629">
    <property type="component" value="Unassembled WGS sequence"/>
</dbReference>
<keyword evidence="3" id="KW-0804">Transcription</keyword>
<dbReference type="PANTHER" id="PTHR30055">
    <property type="entry name" value="HTH-TYPE TRANSCRIPTIONAL REGULATOR RUTR"/>
    <property type="match status" value="1"/>
</dbReference>
<dbReference type="RefSeq" id="WP_386736156.1">
    <property type="nucleotide sequence ID" value="NZ_JBHRXI010000015.1"/>
</dbReference>
<dbReference type="InterPro" id="IPR001647">
    <property type="entry name" value="HTH_TetR"/>
</dbReference>
<keyword evidence="7" id="KW-1185">Reference proteome</keyword>
<reference evidence="7" key="1">
    <citation type="journal article" date="2019" name="Int. J. Syst. Evol. Microbiol.">
        <title>The Global Catalogue of Microorganisms (GCM) 10K type strain sequencing project: providing services to taxonomists for standard genome sequencing and annotation.</title>
        <authorList>
            <consortium name="The Broad Institute Genomics Platform"/>
            <consortium name="The Broad Institute Genome Sequencing Center for Infectious Disease"/>
            <person name="Wu L."/>
            <person name="Ma J."/>
        </authorList>
    </citation>
    <scope>NUCLEOTIDE SEQUENCE [LARGE SCALE GENOMIC DNA]</scope>
    <source>
        <strain evidence="7">KCTC 42911</strain>
    </source>
</reference>
<dbReference type="InterPro" id="IPR009057">
    <property type="entry name" value="Homeodomain-like_sf"/>
</dbReference>
<evidence type="ECO:0000256" key="4">
    <source>
        <dbReference type="PROSITE-ProRule" id="PRU00335"/>
    </source>
</evidence>
<evidence type="ECO:0000256" key="2">
    <source>
        <dbReference type="ARBA" id="ARBA00023125"/>
    </source>
</evidence>
<feature type="domain" description="HTH tetR-type" evidence="5">
    <location>
        <begin position="8"/>
        <end position="68"/>
    </location>
</feature>
<dbReference type="Gene3D" id="1.10.357.10">
    <property type="entry name" value="Tetracycline Repressor, domain 2"/>
    <property type="match status" value="1"/>
</dbReference>
<dbReference type="PANTHER" id="PTHR30055:SF234">
    <property type="entry name" value="HTH-TYPE TRANSCRIPTIONAL REGULATOR BETI"/>
    <property type="match status" value="1"/>
</dbReference>
<feature type="DNA-binding region" description="H-T-H motif" evidence="4">
    <location>
        <begin position="31"/>
        <end position="50"/>
    </location>
</feature>
<keyword evidence="1" id="KW-0805">Transcription regulation</keyword>
<accession>A0ABV7TKC5</accession>
<dbReference type="PROSITE" id="PS50977">
    <property type="entry name" value="HTH_TETR_2"/>
    <property type="match status" value="1"/>
</dbReference>
<dbReference type="PRINTS" id="PR00455">
    <property type="entry name" value="HTHTETR"/>
</dbReference>
<dbReference type="Pfam" id="PF00440">
    <property type="entry name" value="TetR_N"/>
    <property type="match status" value="1"/>
</dbReference>
<dbReference type="EMBL" id="JBHRXI010000015">
    <property type="protein sequence ID" value="MFC3614878.1"/>
    <property type="molecule type" value="Genomic_DNA"/>
</dbReference>
<organism evidence="6 7">
    <name type="scientific">Lutimaribacter marinistellae</name>
    <dbReference type="NCBI Taxonomy" id="1820329"/>
    <lineage>
        <taxon>Bacteria</taxon>
        <taxon>Pseudomonadati</taxon>
        <taxon>Pseudomonadota</taxon>
        <taxon>Alphaproteobacteria</taxon>
        <taxon>Rhodobacterales</taxon>
        <taxon>Roseobacteraceae</taxon>
        <taxon>Lutimaribacter</taxon>
    </lineage>
</organism>
<gene>
    <name evidence="6" type="ORF">ACFORG_13995</name>
</gene>
<evidence type="ECO:0000256" key="1">
    <source>
        <dbReference type="ARBA" id="ARBA00023015"/>
    </source>
</evidence>
<evidence type="ECO:0000259" key="5">
    <source>
        <dbReference type="PROSITE" id="PS50977"/>
    </source>
</evidence>
<proteinExistence type="predicted"/>
<evidence type="ECO:0000256" key="3">
    <source>
        <dbReference type="ARBA" id="ARBA00023163"/>
    </source>
</evidence>
<protein>
    <submittedName>
        <fullName evidence="6">TetR/AcrR family transcriptional regulator</fullName>
    </submittedName>
</protein>